<evidence type="ECO:0000313" key="1">
    <source>
        <dbReference type="EMBL" id="OEJ66995.1"/>
    </source>
</evidence>
<dbReference type="RefSeq" id="WP_069958036.1">
    <property type="nucleotide sequence ID" value="NZ_MCGG01000026.1"/>
</dbReference>
<accession>A0A1E5Q788</accession>
<comment type="caution">
    <text evidence="1">The sequence shown here is derived from an EMBL/GenBank/DDBJ whole genome shotgun (WGS) entry which is preliminary data.</text>
</comment>
<reference evidence="2" key="1">
    <citation type="submission" date="2016-07" db="EMBL/GenBank/DDBJ databases">
        <authorList>
            <person name="Florea S."/>
            <person name="Webb J.S."/>
            <person name="Jaromczyk J."/>
            <person name="Schardl C.L."/>
        </authorList>
    </citation>
    <scope>NUCLEOTIDE SEQUENCE [LARGE SCALE GENOMIC DNA]</scope>
    <source>
        <strain evidence="2">MV-1</strain>
    </source>
</reference>
<dbReference type="AlphaFoldDB" id="A0A1E5Q788"/>
<dbReference type="EMBL" id="MCGG01000026">
    <property type="protein sequence ID" value="OEJ66995.1"/>
    <property type="molecule type" value="Genomic_DNA"/>
</dbReference>
<keyword evidence="2" id="KW-1185">Reference proteome</keyword>
<dbReference type="Proteomes" id="UP000095347">
    <property type="component" value="Unassembled WGS sequence"/>
</dbReference>
<evidence type="ECO:0000313" key="2">
    <source>
        <dbReference type="Proteomes" id="UP000095347"/>
    </source>
</evidence>
<gene>
    <name evidence="1" type="ORF">BEN30_10530</name>
</gene>
<proteinExistence type="predicted"/>
<organism evidence="1 2">
    <name type="scientific">Magnetovibrio blakemorei</name>
    <dbReference type="NCBI Taxonomy" id="28181"/>
    <lineage>
        <taxon>Bacteria</taxon>
        <taxon>Pseudomonadati</taxon>
        <taxon>Pseudomonadota</taxon>
        <taxon>Alphaproteobacteria</taxon>
        <taxon>Rhodospirillales</taxon>
        <taxon>Magnetovibrionaceae</taxon>
        <taxon>Magnetovibrio</taxon>
    </lineage>
</organism>
<sequence>MKISKEMALTQKMFLDTLARALDSDAYTWDGKQAVLSTGARTFTITFEPQANFALGGFSIPRAKVSLELDGYSSEDAEAAIARFERYFHRGGG</sequence>
<name>A0A1E5Q788_9PROT</name>
<dbReference type="STRING" id="28181.BEN30_10530"/>
<protein>
    <submittedName>
        <fullName evidence="1">Uncharacterized protein</fullName>
    </submittedName>
</protein>
<dbReference type="OrthoDB" id="8687690at2"/>